<sequence>MADTNSPKRVAFEEPHSSASDEDRNPVEVVFDDANPYRRKSSLVASEAVPPHLRRAPPPPHQKTECLVHQFLASQRKSKSTGPSRTRHQDQDHDQDHDHGQDHHEHHEHRGHHEHHEHHEHHNVTRVHHHQNIGTASCEAEDISSEAGMDRPLDPKGGSSSGDDKSNENSPAAQPKPKQDGDKHSHSNHHSHSHSPREDEEHVRPSAIVLRDSHSASEDESTSETDPNGDGVTHSGGGHCGQVDEKEWRRSICGGGGGGGADGVSHSPSQLDRRSASEDAPNSRLLTKKQLSEMAWGVRELSRRLGSMRLKFRVKTIFVLTKIYDAELIVKTRELCAWLLDRERDVRYTVYVDRELKDNRRFDVAGLIEGVRKDYVKSGEVSEEASWDVAKRLRYWDEAMCRARPHTFDFVITLGGDGTVLYASWLFQRIVPPVLSFALGSLGFLTKFDFEDHAKTLTSAFNEGVTVSLRLRFEATVMRSQKTKSSVKWNGLNGDDEELPRDLVEELIGEEKDDEHTHHPEGTYEVLNEVVVDRGPNPTMSNIEIFGDDEHFTSVSADGICVGTPTGSTAYNLAAGGSLCHPENPVMLVTAICAHTLSFRPVILPDTIVLRIGVPYDARASSWASFDGRERIELRPGDYVTVSASRYPFACVQPQGRRSEDWINSISAKLGWNTRQRQKSFKKWEK</sequence>
<dbReference type="InterPro" id="IPR017438">
    <property type="entry name" value="ATP-NAD_kinase_N"/>
</dbReference>
<evidence type="ECO:0000256" key="1">
    <source>
        <dbReference type="ARBA" id="ARBA00010995"/>
    </source>
</evidence>
<evidence type="ECO:0000256" key="5">
    <source>
        <dbReference type="ARBA" id="ARBA00023027"/>
    </source>
</evidence>
<dbReference type="InterPro" id="IPR017437">
    <property type="entry name" value="ATP-NAD_kinase_PpnK-typ_C"/>
</dbReference>
<dbReference type="PANTHER" id="PTHR20275:SF11">
    <property type="entry name" value="KINASE, PUTATIVE (AFU_ORTHOLOGUE AFUA_5G12870)-RELATED"/>
    <property type="match status" value="1"/>
</dbReference>
<dbReference type="FunFam" id="2.60.200.30:FF:000008">
    <property type="entry name" value="Putative NAD+ kinase"/>
    <property type="match status" value="1"/>
</dbReference>
<dbReference type="Gene3D" id="2.60.200.30">
    <property type="entry name" value="Probable inorganic polyphosphate/atp-NAD kinase, domain 2"/>
    <property type="match status" value="1"/>
</dbReference>
<feature type="compositionally biased region" description="Gly residues" evidence="6">
    <location>
        <begin position="253"/>
        <end position="262"/>
    </location>
</feature>
<dbReference type="SUPFAM" id="SSF111331">
    <property type="entry name" value="NAD kinase/diacylglycerol kinase-like"/>
    <property type="match status" value="1"/>
</dbReference>
<organism evidence="7 8">
    <name type="scientific">Staphylotrichum longicolle</name>
    <dbReference type="NCBI Taxonomy" id="669026"/>
    <lineage>
        <taxon>Eukaryota</taxon>
        <taxon>Fungi</taxon>
        <taxon>Dikarya</taxon>
        <taxon>Ascomycota</taxon>
        <taxon>Pezizomycotina</taxon>
        <taxon>Sordariomycetes</taxon>
        <taxon>Sordariomycetidae</taxon>
        <taxon>Sordariales</taxon>
        <taxon>Chaetomiaceae</taxon>
        <taxon>Staphylotrichum</taxon>
    </lineage>
</organism>
<feature type="region of interest" description="Disordered" evidence="6">
    <location>
        <begin position="1"/>
        <end position="133"/>
    </location>
</feature>
<evidence type="ECO:0000256" key="6">
    <source>
        <dbReference type="SAM" id="MobiDB-lite"/>
    </source>
</evidence>
<dbReference type="PANTHER" id="PTHR20275">
    <property type="entry name" value="NAD KINASE"/>
    <property type="match status" value="1"/>
</dbReference>
<protein>
    <recommendedName>
        <fullName evidence="9">ATP-NAD kinase</fullName>
    </recommendedName>
</protein>
<evidence type="ECO:0000313" key="8">
    <source>
        <dbReference type="Proteomes" id="UP001197093"/>
    </source>
</evidence>
<feature type="compositionally biased region" description="Basic and acidic residues" evidence="6">
    <location>
        <begin position="195"/>
        <end position="204"/>
    </location>
</feature>
<proteinExistence type="inferred from homology"/>
<dbReference type="FunFam" id="3.40.50.10330:FF:000029">
    <property type="entry name" value="NAD+ kinase, putative"/>
    <property type="match status" value="1"/>
</dbReference>
<comment type="caution">
    <text evidence="7">The sequence shown here is derived from an EMBL/GenBank/DDBJ whole genome shotgun (WGS) entry which is preliminary data.</text>
</comment>
<evidence type="ECO:0000256" key="3">
    <source>
        <dbReference type="ARBA" id="ARBA00022777"/>
    </source>
</evidence>
<name>A0AAD4EX03_9PEZI</name>
<keyword evidence="2" id="KW-0808">Transferase</keyword>
<dbReference type="Pfam" id="PF01513">
    <property type="entry name" value="NAD_kinase"/>
    <property type="match status" value="1"/>
</dbReference>
<dbReference type="InterPro" id="IPR002504">
    <property type="entry name" value="NADK"/>
</dbReference>
<dbReference type="GO" id="GO:0019674">
    <property type="term" value="P:NAD+ metabolic process"/>
    <property type="evidence" value="ECO:0007669"/>
    <property type="project" value="InterPro"/>
</dbReference>
<evidence type="ECO:0000313" key="7">
    <source>
        <dbReference type="EMBL" id="KAG7288849.1"/>
    </source>
</evidence>
<keyword evidence="8" id="KW-1185">Reference proteome</keyword>
<dbReference type="EMBL" id="JAHCVI010000002">
    <property type="protein sequence ID" value="KAG7288849.1"/>
    <property type="molecule type" value="Genomic_DNA"/>
</dbReference>
<gene>
    <name evidence="7" type="ORF">NEMBOFW57_005208</name>
</gene>
<dbReference type="GO" id="GO:0006741">
    <property type="term" value="P:NADP+ biosynthetic process"/>
    <property type="evidence" value="ECO:0007669"/>
    <property type="project" value="InterPro"/>
</dbReference>
<dbReference type="Pfam" id="PF20143">
    <property type="entry name" value="NAD_kinase_C"/>
    <property type="match status" value="1"/>
</dbReference>
<evidence type="ECO:0008006" key="9">
    <source>
        <dbReference type="Google" id="ProtNLM"/>
    </source>
</evidence>
<comment type="similarity">
    <text evidence="1">Belongs to the NAD kinase family.</text>
</comment>
<keyword evidence="3" id="KW-0418">Kinase</keyword>
<dbReference type="GO" id="GO:0003951">
    <property type="term" value="F:NAD+ kinase activity"/>
    <property type="evidence" value="ECO:0007669"/>
    <property type="project" value="InterPro"/>
</dbReference>
<feature type="compositionally biased region" description="Polar residues" evidence="6">
    <location>
        <begin position="72"/>
        <end position="84"/>
    </location>
</feature>
<reference evidence="7" key="1">
    <citation type="submission" date="2023-02" db="EMBL/GenBank/DDBJ databases">
        <authorList>
            <person name="Palmer J.M."/>
        </authorList>
    </citation>
    <scope>NUCLEOTIDE SEQUENCE</scope>
    <source>
        <strain evidence="7">FW57</strain>
    </source>
</reference>
<keyword evidence="4" id="KW-0521">NADP</keyword>
<evidence type="ECO:0000256" key="2">
    <source>
        <dbReference type="ARBA" id="ARBA00022679"/>
    </source>
</evidence>
<feature type="region of interest" description="Disordered" evidence="6">
    <location>
        <begin position="147"/>
        <end position="283"/>
    </location>
</feature>
<feature type="compositionally biased region" description="Basic and acidic residues" evidence="6">
    <location>
        <begin position="87"/>
        <end position="105"/>
    </location>
</feature>
<dbReference type="HAMAP" id="MF_00361">
    <property type="entry name" value="NAD_kinase"/>
    <property type="match status" value="1"/>
</dbReference>
<dbReference type="Gene3D" id="3.40.50.10330">
    <property type="entry name" value="Probable inorganic polyphosphate/atp-NAD kinase, domain 1"/>
    <property type="match status" value="1"/>
</dbReference>
<feature type="compositionally biased region" description="Basic residues" evidence="6">
    <location>
        <begin position="106"/>
        <end position="131"/>
    </location>
</feature>
<dbReference type="AlphaFoldDB" id="A0AAD4EX03"/>
<dbReference type="Proteomes" id="UP001197093">
    <property type="component" value="Unassembled WGS sequence"/>
</dbReference>
<evidence type="ECO:0000256" key="4">
    <source>
        <dbReference type="ARBA" id="ARBA00022857"/>
    </source>
</evidence>
<feature type="compositionally biased region" description="Basic and acidic residues" evidence="6">
    <location>
        <begin position="10"/>
        <end position="26"/>
    </location>
</feature>
<keyword evidence="5" id="KW-0520">NAD</keyword>
<dbReference type="InterPro" id="IPR016064">
    <property type="entry name" value="NAD/diacylglycerol_kinase_sf"/>
</dbReference>
<accession>A0AAD4EX03</accession>